<evidence type="ECO:0000313" key="2">
    <source>
        <dbReference type="EMBL" id="GBN13291.1"/>
    </source>
</evidence>
<dbReference type="EMBL" id="BGPR01005767">
    <property type="protein sequence ID" value="GBN13291.1"/>
    <property type="molecule type" value="Genomic_DNA"/>
</dbReference>
<comment type="caution">
    <text evidence="2">The sequence shown here is derived from an EMBL/GenBank/DDBJ whole genome shotgun (WGS) entry which is preliminary data.</text>
</comment>
<keyword evidence="3" id="KW-1185">Reference proteome</keyword>
<gene>
    <name evidence="2" type="ORF">AVEN_169444_1</name>
</gene>
<sequence length="73" mass="7846">MSDDGSDAWGGTSPASGDLHANGRAFGPDGFSVQQGRLHCGYSMESGFEPGALLIRSRELFTRPPHPLKEDRN</sequence>
<organism evidence="2 3">
    <name type="scientific">Araneus ventricosus</name>
    <name type="common">Orbweaver spider</name>
    <name type="synonym">Epeira ventricosa</name>
    <dbReference type="NCBI Taxonomy" id="182803"/>
    <lineage>
        <taxon>Eukaryota</taxon>
        <taxon>Metazoa</taxon>
        <taxon>Ecdysozoa</taxon>
        <taxon>Arthropoda</taxon>
        <taxon>Chelicerata</taxon>
        <taxon>Arachnida</taxon>
        <taxon>Araneae</taxon>
        <taxon>Araneomorphae</taxon>
        <taxon>Entelegynae</taxon>
        <taxon>Araneoidea</taxon>
        <taxon>Araneidae</taxon>
        <taxon>Araneus</taxon>
    </lineage>
</organism>
<evidence type="ECO:0000313" key="3">
    <source>
        <dbReference type="Proteomes" id="UP000499080"/>
    </source>
</evidence>
<protein>
    <submittedName>
        <fullName evidence="2">Uncharacterized protein</fullName>
    </submittedName>
</protein>
<reference evidence="2 3" key="1">
    <citation type="journal article" date="2019" name="Sci. Rep.">
        <title>Orb-weaving spider Araneus ventricosus genome elucidates the spidroin gene catalogue.</title>
        <authorList>
            <person name="Kono N."/>
            <person name="Nakamura H."/>
            <person name="Ohtoshi R."/>
            <person name="Moran D.A.P."/>
            <person name="Shinohara A."/>
            <person name="Yoshida Y."/>
            <person name="Fujiwara M."/>
            <person name="Mori M."/>
            <person name="Tomita M."/>
            <person name="Arakawa K."/>
        </authorList>
    </citation>
    <scope>NUCLEOTIDE SEQUENCE [LARGE SCALE GENOMIC DNA]</scope>
</reference>
<proteinExistence type="predicted"/>
<evidence type="ECO:0000256" key="1">
    <source>
        <dbReference type="SAM" id="MobiDB-lite"/>
    </source>
</evidence>
<dbReference type="Proteomes" id="UP000499080">
    <property type="component" value="Unassembled WGS sequence"/>
</dbReference>
<name>A0A4Y2LET6_ARAVE</name>
<accession>A0A4Y2LET6</accession>
<feature type="region of interest" description="Disordered" evidence="1">
    <location>
        <begin position="1"/>
        <end position="30"/>
    </location>
</feature>
<dbReference type="AlphaFoldDB" id="A0A4Y2LET6"/>